<proteinExistence type="predicted"/>
<dbReference type="EMBL" id="CAAALY010038378">
    <property type="protein sequence ID" value="VEL18729.1"/>
    <property type="molecule type" value="Genomic_DNA"/>
</dbReference>
<evidence type="ECO:0000256" key="1">
    <source>
        <dbReference type="SAM" id="MobiDB-lite"/>
    </source>
</evidence>
<feature type="compositionally biased region" description="Polar residues" evidence="1">
    <location>
        <begin position="25"/>
        <end position="36"/>
    </location>
</feature>
<reference evidence="2" key="1">
    <citation type="submission" date="2018-11" db="EMBL/GenBank/DDBJ databases">
        <authorList>
            <consortium name="Pathogen Informatics"/>
        </authorList>
    </citation>
    <scope>NUCLEOTIDE SEQUENCE</scope>
</reference>
<comment type="caution">
    <text evidence="2">The sequence shown here is derived from an EMBL/GenBank/DDBJ whole genome shotgun (WGS) entry which is preliminary data.</text>
</comment>
<accession>A0A3S5AA44</accession>
<organism evidence="2 3">
    <name type="scientific">Protopolystoma xenopodis</name>
    <dbReference type="NCBI Taxonomy" id="117903"/>
    <lineage>
        <taxon>Eukaryota</taxon>
        <taxon>Metazoa</taxon>
        <taxon>Spiralia</taxon>
        <taxon>Lophotrochozoa</taxon>
        <taxon>Platyhelminthes</taxon>
        <taxon>Monogenea</taxon>
        <taxon>Polyopisthocotylea</taxon>
        <taxon>Polystomatidea</taxon>
        <taxon>Polystomatidae</taxon>
        <taxon>Protopolystoma</taxon>
    </lineage>
</organism>
<evidence type="ECO:0000313" key="2">
    <source>
        <dbReference type="EMBL" id="VEL18729.1"/>
    </source>
</evidence>
<feature type="compositionally biased region" description="Polar residues" evidence="1">
    <location>
        <begin position="73"/>
        <end position="85"/>
    </location>
</feature>
<gene>
    <name evidence="2" type="ORF">PXEA_LOCUS12169</name>
</gene>
<protein>
    <submittedName>
        <fullName evidence="2">Uncharacterized protein</fullName>
    </submittedName>
</protein>
<dbReference type="Proteomes" id="UP000784294">
    <property type="component" value="Unassembled WGS sequence"/>
</dbReference>
<sequence length="94" mass="10212">MGKDECTNSRGIGKKLKMTVAQAGNEAQQQADQRMQNLELPAEEAEVGSSGSTRTGRKVPSPFRADQVGRSGRNGQNDETSTGTSLRIRRQHLI</sequence>
<evidence type="ECO:0000313" key="3">
    <source>
        <dbReference type="Proteomes" id="UP000784294"/>
    </source>
</evidence>
<feature type="region of interest" description="Disordered" evidence="1">
    <location>
        <begin position="20"/>
        <end position="94"/>
    </location>
</feature>
<keyword evidence="3" id="KW-1185">Reference proteome</keyword>
<dbReference type="AlphaFoldDB" id="A0A3S5AA44"/>
<name>A0A3S5AA44_9PLAT</name>